<comment type="pathway">
    <text evidence="2 14">Protein modification; protein glycosylation.</text>
</comment>
<dbReference type="OMA" id="ARLYGWV"/>
<dbReference type="UniPathway" id="UPA00378"/>
<dbReference type="EnsemblMetazoa" id="PHUM288540-RA">
    <property type="protein sequence ID" value="PHUM288540-PA"/>
    <property type="gene ID" value="PHUM288540"/>
</dbReference>
<keyword evidence="11 14" id="KW-0472">Membrane</keyword>
<dbReference type="PANTHER" id="PTHR45919:SF1">
    <property type="entry name" value="GDP-MAN:MAN(3)GLCNAC(2)-PP-DOL ALPHA-1,2-MANNOSYLTRANSFERASE"/>
    <property type="match status" value="1"/>
</dbReference>
<gene>
    <name evidence="18" type="primary">8229609</name>
    <name evidence="17" type="ORF">Phum_PHUM288540</name>
</gene>
<evidence type="ECO:0000256" key="1">
    <source>
        <dbReference type="ARBA" id="ARBA00004389"/>
    </source>
</evidence>
<evidence type="ECO:0000256" key="14">
    <source>
        <dbReference type="RuleBase" id="RU367051"/>
    </source>
</evidence>
<reference evidence="17" key="1">
    <citation type="submission" date="2007-04" db="EMBL/GenBank/DDBJ databases">
        <title>Annotation of Pediculus humanus corporis strain USDA.</title>
        <authorList>
            <person name="Kirkness E."/>
            <person name="Hannick L."/>
            <person name="Hass B."/>
            <person name="Bruggner R."/>
            <person name="Lawson D."/>
            <person name="Bidwell S."/>
            <person name="Joardar V."/>
            <person name="Caler E."/>
            <person name="Walenz B."/>
            <person name="Inman J."/>
            <person name="Schobel S."/>
            <person name="Galinsky K."/>
            <person name="Amedeo P."/>
            <person name="Strausberg R."/>
        </authorList>
    </citation>
    <scope>NUCLEOTIDE SEQUENCE</scope>
    <source>
        <strain evidence="17">USDA</strain>
    </source>
</reference>
<dbReference type="RefSeq" id="XP_002426985.1">
    <property type="nucleotide sequence ID" value="XM_002426940.1"/>
</dbReference>
<dbReference type="eggNOG" id="KOG1387">
    <property type="taxonomic scope" value="Eukaryota"/>
</dbReference>
<dbReference type="PANTHER" id="PTHR45919">
    <property type="entry name" value="GDP-MAN:MAN(3)GLCNAC(2)-PP-DOL ALPHA-1,2-MANNOSYLTRANSFERASE"/>
    <property type="match status" value="1"/>
</dbReference>
<evidence type="ECO:0000256" key="4">
    <source>
        <dbReference type="ARBA" id="ARBA00012645"/>
    </source>
</evidence>
<evidence type="ECO:0000259" key="15">
    <source>
        <dbReference type="Pfam" id="PF00534"/>
    </source>
</evidence>
<feature type="domain" description="ALG11 mannosyltransferase N-terminal" evidence="16">
    <location>
        <begin position="55"/>
        <end position="260"/>
    </location>
</feature>
<dbReference type="InterPro" id="IPR031814">
    <property type="entry name" value="ALG11_N"/>
</dbReference>
<dbReference type="AlphaFoldDB" id="E0VLJ1"/>
<keyword evidence="7 14" id="KW-0808">Transferase</keyword>
<accession>E0VLJ1</accession>
<dbReference type="GeneID" id="8229609"/>
<comment type="similarity">
    <text evidence="3 14">Belongs to the glycosyltransferase group 1 family. Glycosyltransferase 4 subfamily.</text>
</comment>
<dbReference type="VEuPathDB" id="VectorBase:PHUM288540"/>
<keyword evidence="8 14" id="KW-0812">Transmembrane</keyword>
<dbReference type="Pfam" id="PF15924">
    <property type="entry name" value="ALG11_N"/>
    <property type="match status" value="1"/>
</dbReference>
<protein>
    <recommendedName>
        <fullName evidence="5 14">GDP-Man:Man(3)GlcNAc(2)-PP-Dol alpha-1,2-mannosyltransferase</fullName>
        <ecNumber evidence="4 14">2.4.1.131</ecNumber>
    </recommendedName>
</protein>
<evidence type="ECO:0000256" key="7">
    <source>
        <dbReference type="ARBA" id="ARBA00022679"/>
    </source>
</evidence>
<keyword evidence="10 14" id="KW-1133">Transmembrane helix</keyword>
<dbReference type="InParanoid" id="E0VLJ1"/>
<evidence type="ECO:0000256" key="3">
    <source>
        <dbReference type="ARBA" id="ARBA00009481"/>
    </source>
</evidence>
<evidence type="ECO:0000259" key="16">
    <source>
        <dbReference type="Pfam" id="PF15924"/>
    </source>
</evidence>
<dbReference type="KEGG" id="phu:Phum_PHUM288540"/>
<sequence length="489" mass="56416">MGKSIKIFMQILFSILQIIFFLICSVCLWLLIAIPVIFTYYRFKFYKKTKNSTLHIGIFHPYCNDGGGGERVLWAAVKNIFEKYPKTNIVVYTGDVEYSPEEILSKVQQRFNLNFQGKLEFAYLNHRKWIEPVKYPYFTLLGQSLGSIFLGMEALSLHQPDLFIDTMGYAFTYPLFKYIGHCKIATYTHYPTITTDMLKIVSKRVSTYNNRQFVAKSPFLTGGKLIYYKIFAWLYGMVGRTADIVMVNSTWTEQHINELWQQPMSTHCVYPPCAIENLISIPRDNVDQKGLIKILSIGQFRPEKNHPLQLRALYQLRGLISEELWNRVQLVLVGGCRNAEDKRRVKDMEDLCKHLSLENNVVFKLNIPYSELLKELTESTIGLHAMWNEHFGIGVVECMAAGLIMVAHKSGGPKTDIIIETEDSRTGFLAVDDDEYAQVLAFILQMSQKQKEKIILAARSSVQRFSEKEFGKQFLRIMDPLLKNVNHSM</sequence>
<dbReference type="EC" id="2.4.1.131" evidence="4 14"/>
<comment type="catalytic activity">
    <reaction evidence="12 14">
        <text>an alpha-D-Man-(1-&gt;3)-[alpha-D-Man-(1-&gt;6)]-beta-D-Man-(1-&gt;4)-beta-D-GlcNAc-(1-&gt;4)-alpha-D-GlcNAc-diphospho-di-trans,poly-cis-dolichol + 2 GDP-alpha-D-mannose = an alpha-D-Man-(1-&gt;2)-alpha-D-Man-(1-&gt;2)-alpha-D-Man-(1-&gt;3)-[alpha-D-Man-(1-&gt;6)]-beta-D-Man-(1-&gt;4)-beta-D-GlcNAc-(1-&gt;4)-alpha-D-GlcNAc-diphospho-di-trans,poly-cis-dolichol + 2 GDP + 2 H(+)</text>
        <dbReference type="Rhea" id="RHEA:29523"/>
        <dbReference type="Rhea" id="RHEA-COMP:19515"/>
        <dbReference type="Rhea" id="RHEA-COMP:19516"/>
        <dbReference type="ChEBI" id="CHEBI:15378"/>
        <dbReference type="ChEBI" id="CHEBI:57527"/>
        <dbReference type="ChEBI" id="CHEBI:58189"/>
        <dbReference type="ChEBI" id="CHEBI:132511"/>
        <dbReference type="ChEBI" id="CHEBI:132515"/>
        <dbReference type="EC" id="2.4.1.131"/>
    </reaction>
    <physiologicalReaction direction="left-to-right" evidence="12 14">
        <dbReference type="Rhea" id="RHEA:29524"/>
    </physiologicalReaction>
</comment>
<dbReference type="EMBL" id="DS235271">
    <property type="protein sequence ID" value="EEB14247.1"/>
    <property type="molecule type" value="Genomic_DNA"/>
</dbReference>
<reference evidence="17" key="2">
    <citation type="submission" date="2007-04" db="EMBL/GenBank/DDBJ databases">
        <title>The genome of the human body louse.</title>
        <authorList>
            <consortium name="The Human Body Louse Genome Consortium"/>
            <person name="Kirkness E."/>
            <person name="Walenz B."/>
            <person name="Hass B."/>
            <person name="Bruggner R."/>
            <person name="Strausberg R."/>
        </authorList>
    </citation>
    <scope>NUCLEOTIDE SEQUENCE</scope>
    <source>
        <strain evidence="17">USDA</strain>
    </source>
</reference>
<keyword evidence="9 14" id="KW-0256">Endoplasmic reticulum</keyword>
<feature type="domain" description="Glycosyl transferase family 1" evidence="15">
    <location>
        <begin position="287"/>
        <end position="459"/>
    </location>
</feature>
<dbReference type="STRING" id="121224.E0VLJ1"/>
<dbReference type="OrthoDB" id="2276068at2759"/>
<dbReference type="CDD" id="cd03806">
    <property type="entry name" value="GT4_ALG11-like"/>
    <property type="match status" value="1"/>
</dbReference>
<dbReference type="CTD" id="8229609"/>
<dbReference type="SUPFAM" id="SSF53756">
    <property type="entry name" value="UDP-Glycosyltransferase/glycogen phosphorylase"/>
    <property type="match status" value="1"/>
</dbReference>
<dbReference type="InterPro" id="IPR038013">
    <property type="entry name" value="ALG11"/>
</dbReference>
<comment type="function">
    <text evidence="13">GDP-Man:Man(3)GlcNAc(2)-PP-Dol alpha-1,2-mannosyltransferase that operates in the biosynthetic pathway of dolichol-linked oligosaccharides, the glycan precursors employed in protein asparagine (N)-glycosylation. The assembly of dolichol-linked oligosaccharides begins on the cytosolic side of the endoplasmic reticulum membrane and finishes in its lumen. The sequential addition of sugars to dolichol pyrophosphate produces dolichol-linked oligosaccharides containing fourteen sugars, including two GlcNAcs, nine mannoses and three glucoses. Once assembled, the oligosaccharide is transferred from the lipid to nascent proteins by oligosaccharyltransferases. Catalyzes, on the cytoplasmic face of the endoplasmic reticulum, the addition of the fourth and fifth mannose residues to the dolichol-linked oligosaccharide chain, to produce Man(5)GlcNAc(2)-PP-dolichol core oligosaccharide. Man(5)GlcNAc(2)-PP-dolichol is a substrate for ALG3, the following enzyme in the biosynthetic pathway.</text>
</comment>
<evidence type="ECO:0000256" key="2">
    <source>
        <dbReference type="ARBA" id="ARBA00004922"/>
    </source>
</evidence>
<reference evidence="18" key="3">
    <citation type="submission" date="2020-05" db="UniProtKB">
        <authorList>
            <consortium name="EnsemblMetazoa"/>
        </authorList>
    </citation>
    <scope>IDENTIFICATION</scope>
    <source>
        <strain evidence="18">USDA</strain>
    </source>
</reference>
<organism>
    <name type="scientific">Pediculus humanus subsp. corporis</name>
    <name type="common">Body louse</name>
    <dbReference type="NCBI Taxonomy" id="121224"/>
    <lineage>
        <taxon>Eukaryota</taxon>
        <taxon>Metazoa</taxon>
        <taxon>Ecdysozoa</taxon>
        <taxon>Arthropoda</taxon>
        <taxon>Hexapoda</taxon>
        <taxon>Insecta</taxon>
        <taxon>Pterygota</taxon>
        <taxon>Neoptera</taxon>
        <taxon>Paraneoptera</taxon>
        <taxon>Psocodea</taxon>
        <taxon>Troctomorpha</taxon>
        <taxon>Phthiraptera</taxon>
        <taxon>Anoplura</taxon>
        <taxon>Pediculidae</taxon>
        <taxon>Pediculus</taxon>
    </lineage>
</organism>
<dbReference type="InterPro" id="IPR001296">
    <property type="entry name" value="Glyco_trans_1"/>
</dbReference>
<dbReference type="Gene3D" id="3.40.50.2000">
    <property type="entry name" value="Glycogen Phosphorylase B"/>
    <property type="match status" value="1"/>
</dbReference>
<dbReference type="FunCoup" id="E0VLJ1">
    <property type="interactions" value="1544"/>
</dbReference>
<dbReference type="HOGENOM" id="CLU_017896_2_0_1"/>
<evidence type="ECO:0000256" key="9">
    <source>
        <dbReference type="ARBA" id="ARBA00022824"/>
    </source>
</evidence>
<evidence type="ECO:0000256" key="12">
    <source>
        <dbReference type="ARBA" id="ARBA00045065"/>
    </source>
</evidence>
<keyword evidence="19" id="KW-1185">Reference proteome</keyword>
<keyword evidence="6 14" id="KW-0328">Glycosyltransferase</keyword>
<evidence type="ECO:0000313" key="17">
    <source>
        <dbReference type="EMBL" id="EEB14247.1"/>
    </source>
</evidence>
<evidence type="ECO:0000256" key="6">
    <source>
        <dbReference type="ARBA" id="ARBA00022676"/>
    </source>
</evidence>
<evidence type="ECO:0000256" key="10">
    <source>
        <dbReference type="ARBA" id="ARBA00022989"/>
    </source>
</evidence>
<comment type="subcellular location">
    <subcellularLocation>
        <location evidence="1">Endoplasmic reticulum membrane</location>
        <topology evidence="1">Single-pass membrane protein</topology>
    </subcellularLocation>
</comment>
<dbReference type="Pfam" id="PF00534">
    <property type="entry name" value="Glycos_transf_1"/>
    <property type="match status" value="1"/>
</dbReference>
<evidence type="ECO:0000313" key="18">
    <source>
        <dbReference type="EnsemblMetazoa" id="PHUM288540-PA"/>
    </source>
</evidence>
<dbReference type="EMBL" id="AAZO01003349">
    <property type="status" value="NOT_ANNOTATED_CDS"/>
    <property type="molecule type" value="Genomic_DNA"/>
</dbReference>
<evidence type="ECO:0000313" key="19">
    <source>
        <dbReference type="Proteomes" id="UP000009046"/>
    </source>
</evidence>
<evidence type="ECO:0000256" key="5">
    <source>
        <dbReference type="ARBA" id="ARBA00022018"/>
    </source>
</evidence>
<evidence type="ECO:0000256" key="11">
    <source>
        <dbReference type="ARBA" id="ARBA00023136"/>
    </source>
</evidence>
<dbReference type="GO" id="GO:0005789">
    <property type="term" value="C:endoplasmic reticulum membrane"/>
    <property type="evidence" value="ECO:0007669"/>
    <property type="project" value="UniProtKB-SubCell"/>
</dbReference>
<dbReference type="GO" id="GO:0006487">
    <property type="term" value="P:protein N-linked glycosylation"/>
    <property type="evidence" value="ECO:0007669"/>
    <property type="project" value="TreeGrafter"/>
</dbReference>
<name>E0VLJ1_PEDHC</name>
<dbReference type="Proteomes" id="UP000009046">
    <property type="component" value="Unassembled WGS sequence"/>
</dbReference>
<proteinExistence type="inferred from homology"/>
<dbReference type="GO" id="GO:0004377">
    <property type="term" value="F:GDP-Man:Man(3)GlcNAc(2)-PP-Dol alpha-1,2-mannosyltransferase activity"/>
    <property type="evidence" value="ECO:0007669"/>
    <property type="project" value="UniProtKB-UniRule"/>
</dbReference>
<evidence type="ECO:0000256" key="13">
    <source>
        <dbReference type="ARBA" id="ARBA00045128"/>
    </source>
</evidence>
<evidence type="ECO:0000256" key="8">
    <source>
        <dbReference type="ARBA" id="ARBA00022692"/>
    </source>
</evidence>
<feature type="transmembrane region" description="Helical" evidence="14">
    <location>
        <begin position="12"/>
        <end position="41"/>
    </location>
</feature>